<evidence type="ECO:0000256" key="2">
    <source>
        <dbReference type="ARBA" id="ARBA00009592"/>
    </source>
</evidence>
<gene>
    <name evidence="16" type="ORF">SLEP1_g31938</name>
</gene>
<evidence type="ECO:0000256" key="7">
    <source>
        <dbReference type="ARBA" id="ARBA00022729"/>
    </source>
</evidence>
<evidence type="ECO:0000256" key="6">
    <source>
        <dbReference type="ARBA" id="ARBA00022692"/>
    </source>
</evidence>
<keyword evidence="8" id="KW-0677">Repeat</keyword>
<dbReference type="FunFam" id="3.80.10.10:FF:000383">
    <property type="entry name" value="Leucine-rich repeat receptor protein kinase EMS1"/>
    <property type="match status" value="1"/>
</dbReference>
<keyword evidence="6 13" id="KW-0812">Transmembrane</keyword>
<reference evidence="16 17" key="1">
    <citation type="journal article" date="2021" name="Commun. Biol.">
        <title>The genome of Shorea leprosula (Dipterocarpaceae) highlights the ecological relevance of drought in aseasonal tropical rainforests.</title>
        <authorList>
            <person name="Ng K.K.S."/>
            <person name="Kobayashi M.J."/>
            <person name="Fawcett J.A."/>
            <person name="Hatakeyama M."/>
            <person name="Paape T."/>
            <person name="Ng C.H."/>
            <person name="Ang C.C."/>
            <person name="Tnah L.H."/>
            <person name="Lee C.T."/>
            <person name="Nishiyama T."/>
            <person name="Sese J."/>
            <person name="O'Brien M.J."/>
            <person name="Copetti D."/>
            <person name="Mohd Noor M.I."/>
            <person name="Ong R.C."/>
            <person name="Putra M."/>
            <person name="Sireger I.Z."/>
            <person name="Indrioko S."/>
            <person name="Kosugi Y."/>
            <person name="Izuno A."/>
            <person name="Isagi Y."/>
            <person name="Lee S.L."/>
            <person name="Shimizu K.K."/>
        </authorList>
    </citation>
    <scope>NUCLEOTIDE SEQUENCE [LARGE SCALE GENOMIC DNA]</scope>
    <source>
        <strain evidence="16">214</strain>
    </source>
</reference>
<dbReference type="EMBL" id="BPVZ01000059">
    <property type="protein sequence ID" value="GKV22034.1"/>
    <property type="molecule type" value="Genomic_DNA"/>
</dbReference>
<dbReference type="GO" id="GO:0007165">
    <property type="term" value="P:signal transduction"/>
    <property type="evidence" value="ECO:0007669"/>
    <property type="project" value="UniProtKB-ARBA"/>
</dbReference>
<dbReference type="Pfam" id="PF08263">
    <property type="entry name" value="LRRNT_2"/>
    <property type="match status" value="1"/>
</dbReference>
<name>A0AAV5KBU1_9ROSI</name>
<feature type="transmembrane region" description="Helical" evidence="13">
    <location>
        <begin position="995"/>
        <end position="1018"/>
    </location>
</feature>
<accession>A0AAV5KBU1</accession>
<protein>
    <recommendedName>
        <fullName evidence="15">Leucine-rich repeat-containing N-terminal plant-type domain-containing protein</fullName>
    </recommendedName>
</protein>
<evidence type="ECO:0000313" key="17">
    <source>
        <dbReference type="Proteomes" id="UP001054252"/>
    </source>
</evidence>
<comment type="caution">
    <text evidence="16">The sequence shown here is derived from an EMBL/GenBank/DDBJ whole genome shotgun (WGS) entry which is preliminary data.</text>
</comment>
<sequence length="1038" mass="115503">MRISLFSWLFMILLTIIFFEINGVLVSGQCQSDQELLLQLKSRLKFNSSLSVKLEKWNQSPDCCMWNGVKCDAGGRVIDLDLSEEWIIDGIDNSSSLFNLQHLQSLNLAYNSFYSRFPTGFDKLENLKHLNLSNAGFKGLIPLEISRMKSLVTLDLSIDFLMVGSLLKLENPNLVMLVRNLKEIKHLYLDGVNMSAQGKEWCQALSSSLPNLQVLSMSNCYLSGPLDASLSKLRSLSVIRLDANNFSSPFPDFLAELSNLTSLHLASTNLQGKVAERIFQVLTLKTLDLSGNPLLEGSLKEFLPASSLETLLLSKTHFGGTLPESIGNLGRLSRIELANCHFNGSIPKAMVNLTQLVSLDFSTNNFSGLIPSFASAKNLTQLNLGHNQLTGSILSTDWSSLSKLVSIDLRNNSLNGTIPATLFSIPSLQRIALSQNHFTGGLNAPPKLAYSVLQSLELSSNRLAGPLPKFLFGLRSLRILILSSNNFNGQLYISSFVNLRNLSTLDLSYNRLSIDTRGTSLDSFPHIGTLKLASCKLKRFPDFFKEKSNLWFLDLSDNQIDGDIPNWIWNLSSLNYLNLSQNFLVNLQEPLQDLGPNLTVLDLHGNKLQGQLPKPPAYATYVDYSSNNFSSILSMDIGYYLEFTYFFALSSNSLHGSIPKSICSATYLRVLDLSNNSLNGTIPRCLTSMDSLGVVNLRGNILSGNISDTFSRNCSTQTLDLNGNHLEGKIPKSLANCAMLEVLDLGNNQINDTFPCHLKNISSLHVLVLRSNNFHGLIGCPDGRSSWPMLQIIDLASNHFEGELPYQWLRTWKAMMVDSNELKVLNFEVLPLNALYYQDAVTITNKGFERRLVKIFSLLTSVDFSCNKFEGQIPEILGEFKVLYALNLSHNGFTSLIPSSLGNLQHLESLDLPSNSLSGEIPQQLANLNFLTVLNLSHNQLEGRIPKGNQLQTFSKDSFNDNKGLCGVPLKENCKSNVSSTSEGNNSNNGTHIDWNLISVEVGFVFGLAIVILPLVFWKRWRIWYCKRIDTILFRLLP</sequence>
<dbReference type="FunFam" id="3.80.10.10:FF:000111">
    <property type="entry name" value="LRR receptor-like serine/threonine-protein kinase ERECTA"/>
    <property type="match status" value="1"/>
</dbReference>
<keyword evidence="9 13" id="KW-1133">Transmembrane helix</keyword>
<evidence type="ECO:0000256" key="5">
    <source>
        <dbReference type="ARBA" id="ARBA00022614"/>
    </source>
</evidence>
<evidence type="ECO:0000256" key="10">
    <source>
        <dbReference type="ARBA" id="ARBA00023136"/>
    </source>
</evidence>
<dbReference type="InterPro" id="IPR001611">
    <property type="entry name" value="Leu-rich_rpt"/>
</dbReference>
<keyword evidence="17" id="KW-1185">Reference proteome</keyword>
<dbReference type="FunFam" id="3.80.10.10:FF:000095">
    <property type="entry name" value="LRR receptor-like serine/threonine-protein kinase GSO1"/>
    <property type="match status" value="1"/>
</dbReference>
<evidence type="ECO:0000256" key="1">
    <source>
        <dbReference type="ARBA" id="ARBA00004251"/>
    </source>
</evidence>
<dbReference type="PRINTS" id="PR00019">
    <property type="entry name" value="LEURICHRPT"/>
</dbReference>
<dbReference type="Pfam" id="PF13855">
    <property type="entry name" value="LRR_8"/>
    <property type="match status" value="2"/>
</dbReference>
<keyword evidence="11" id="KW-0675">Receptor</keyword>
<organism evidence="16 17">
    <name type="scientific">Rubroshorea leprosula</name>
    <dbReference type="NCBI Taxonomy" id="152421"/>
    <lineage>
        <taxon>Eukaryota</taxon>
        <taxon>Viridiplantae</taxon>
        <taxon>Streptophyta</taxon>
        <taxon>Embryophyta</taxon>
        <taxon>Tracheophyta</taxon>
        <taxon>Spermatophyta</taxon>
        <taxon>Magnoliopsida</taxon>
        <taxon>eudicotyledons</taxon>
        <taxon>Gunneridae</taxon>
        <taxon>Pentapetalae</taxon>
        <taxon>rosids</taxon>
        <taxon>malvids</taxon>
        <taxon>Malvales</taxon>
        <taxon>Dipterocarpaceae</taxon>
        <taxon>Rubroshorea</taxon>
    </lineage>
</organism>
<comment type="similarity">
    <text evidence="2">Belongs to the RLP family.</text>
</comment>
<dbReference type="InterPro" id="IPR013210">
    <property type="entry name" value="LRR_N_plant-typ"/>
</dbReference>
<dbReference type="SMART" id="SM00365">
    <property type="entry name" value="LRR_SD22"/>
    <property type="match status" value="5"/>
</dbReference>
<keyword evidence="3" id="KW-1003">Cell membrane</keyword>
<evidence type="ECO:0000256" key="12">
    <source>
        <dbReference type="ARBA" id="ARBA00023180"/>
    </source>
</evidence>
<keyword evidence="5" id="KW-0433">Leucine-rich repeat</keyword>
<dbReference type="Pfam" id="PF00560">
    <property type="entry name" value="LRR_1"/>
    <property type="match status" value="10"/>
</dbReference>
<dbReference type="AlphaFoldDB" id="A0AAV5KBU1"/>
<dbReference type="Gene3D" id="3.80.10.10">
    <property type="entry name" value="Ribonuclease Inhibitor"/>
    <property type="match status" value="6"/>
</dbReference>
<evidence type="ECO:0000256" key="9">
    <source>
        <dbReference type="ARBA" id="ARBA00022989"/>
    </source>
</evidence>
<evidence type="ECO:0000256" key="8">
    <source>
        <dbReference type="ARBA" id="ARBA00022737"/>
    </source>
</evidence>
<evidence type="ECO:0000256" key="13">
    <source>
        <dbReference type="SAM" id="Phobius"/>
    </source>
</evidence>
<evidence type="ECO:0000256" key="3">
    <source>
        <dbReference type="ARBA" id="ARBA00022475"/>
    </source>
</evidence>
<dbReference type="SUPFAM" id="SSF52058">
    <property type="entry name" value="L domain-like"/>
    <property type="match status" value="2"/>
</dbReference>
<keyword evidence="10 13" id="KW-0472">Membrane</keyword>
<dbReference type="SMART" id="SM00369">
    <property type="entry name" value="LRR_TYP"/>
    <property type="match status" value="9"/>
</dbReference>
<dbReference type="GO" id="GO:0005886">
    <property type="term" value="C:plasma membrane"/>
    <property type="evidence" value="ECO:0007669"/>
    <property type="project" value="UniProtKB-SubCell"/>
</dbReference>
<dbReference type="Pfam" id="PF13516">
    <property type="entry name" value="LRR_6"/>
    <property type="match status" value="1"/>
</dbReference>
<feature type="signal peptide" evidence="14">
    <location>
        <begin position="1"/>
        <end position="23"/>
    </location>
</feature>
<evidence type="ECO:0000256" key="11">
    <source>
        <dbReference type="ARBA" id="ARBA00023170"/>
    </source>
</evidence>
<keyword evidence="7 14" id="KW-0732">Signal</keyword>
<dbReference type="FunFam" id="3.80.10.10:FF:000041">
    <property type="entry name" value="LRR receptor-like serine/threonine-protein kinase ERECTA"/>
    <property type="match status" value="1"/>
</dbReference>
<dbReference type="InterPro" id="IPR032675">
    <property type="entry name" value="LRR_dom_sf"/>
</dbReference>
<keyword evidence="4" id="KW-0597">Phosphoprotein</keyword>
<dbReference type="InterPro" id="IPR003591">
    <property type="entry name" value="Leu-rich_rpt_typical-subtyp"/>
</dbReference>
<evidence type="ECO:0000259" key="15">
    <source>
        <dbReference type="Pfam" id="PF08263"/>
    </source>
</evidence>
<comment type="subcellular location">
    <subcellularLocation>
        <location evidence="1">Cell membrane</location>
        <topology evidence="1">Single-pass type I membrane protein</topology>
    </subcellularLocation>
</comment>
<dbReference type="Proteomes" id="UP001054252">
    <property type="component" value="Unassembled WGS sequence"/>
</dbReference>
<evidence type="ECO:0000256" key="14">
    <source>
        <dbReference type="SAM" id="SignalP"/>
    </source>
</evidence>
<dbReference type="PANTHER" id="PTHR48061:SF2">
    <property type="entry name" value="RECEPTOR LIKE PROTEIN 30-LIKE"/>
    <property type="match status" value="1"/>
</dbReference>
<dbReference type="PANTHER" id="PTHR48061">
    <property type="entry name" value="LEUCINE-RICH REPEAT RECEPTOR PROTEIN KINASE EMS1-LIKE-RELATED"/>
    <property type="match status" value="1"/>
</dbReference>
<dbReference type="InterPro" id="IPR046956">
    <property type="entry name" value="RLP23-like"/>
</dbReference>
<feature type="domain" description="Leucine-rich repeat-containing N-terminal plant-type" evidence="15">
    <location>
        <begin position="31"/>
        <end position="72"/>
    </location>
</feature>
<dbReference type="SUPFAM" id="SSF52047">
    <property type="entry name" value="RNI-like"/>
    <property type="match status" value="1"/>
</dbReference>
<evidence type="ECO:0000256" key="4">
    <source>
        <dbReference type="ARBA" id="ARBA00022553"/>
    </source>
</evidence>
<keyword evidence="12" id="KW-0325">Glycoprotein</keyword>
<evidence type="ECO:0000313" key="16">
    <source>
        <dbReference type="EMBL" id="GKV22034.1"/>
    </source>
</evidence>
<feature type="chain" id="PRO_5043876355" description="Leucine-rich repeat-containing N-terminal plant-type domain-containing protein" evidence="14">
    <location>
        <begin position="24"/>
        <end position="1038"/>
    </location>
</feature>
<proteinExistence type="inferred from homology"/>